<accession>A0A5C6X665</accession>
<proteinExistence type="predicted"/>
<dbReference type="InterPro" id="IPR011990">
    <property type="entry name" value="TPR-like_helical_dom_sf"/>
</dbReference>
<dbReference type="EMBL" id="VOSL01000054">
    <property type="protein sequence ID" value="TXD34584.1"/>
    <property type="molecule type" value="Genomic_DNA"/>
</dbReference>
<dbReference type="OrthoDB" id="5482456at2"/>
<evidence type="ECO:0000313" key="3">
    <source>
        <dbReference type="Proteomes" id="UP000321046"/>
    </source>
</evidence>
<reference evidence="2 3" key="1">
    <citation type="submission" date="2019-08" db="EMBL/GenBank/DDBJ databases">
        <title>Bradymonadales sp. TMQ2.</title>
        <authorList>
            <person name="Liang Q."/>
        </authorList>
    </citation>
    <scope>NUCLEOTIDE SEQUENCE [LARGE SCALE GENOMIC DNA]</scope>
    <source>
        <strain evidence="2 3">TMQ2</strain>
    </source>
</reference>
<sequence>MNWKINACASLCAGIISLGLLPDASAQDGFTFDVDEVEAIDELPHLVELIEEGKRLYEDRKYAEASLRFNDVLMDTTAGAENYFPEAEYELAKTLFRMELYQGSLAYFSRIVEAGEFHPFYDAALRGLLLLTEVIPGDAMLAELLAGYAPLFPEVVPEDYRDTYAYLVGRHFYETLNIEESLRMLNFVSTSSDRYARARYIAGITHVANYDARPAVDAFRDVLRYLTRDATPEELQGEERRLLDLTHLGMARVYYSTGDYDTSLSYYERIKRDSPRWPDALFESSWGFFQVDQFNQALGNLHTINSPFFRNEYFPEGPILAAVIYFYNCNFARVRDVLDDFDYVYEGVKAELEGVIAANNDPALMYEWGKSWRAGEFEGDAEVRSALRAALSDRQVDKSFELVNAIDTELKTMEELPASWKTSTLGDSLLQEAAIAQSFAVSDAGQLAQQRLERVIGELEGLVSQQKRILFEVARSERGEIEAELRAGMQLDDRGPGDGPSLDITDEHLYWEFDGEYWKDELGFYFFNVKSECRR</sequence>
<feature type="chain" id="PRO_5022758253" description="Tetratricopeptide repeat protein" evidence="1">
    <location>
        <begin position="27"/>
        <end position="535"/>
    </location>
</feature>
<evidence type="ECO:0000256" key="1">
    <source>
        <dbReference type="SAM" id="SignalP"/>
    </source>
</evidence>
<feature type="signal peptide" evidence="1">
    <location>
        <begin position="1"/>
        <end position="26"/>
    </location>
</feature>
<evidence type="ECO:0000313" key="2">
    <source>
        <dbReference type="EMBL" id="TXD34584.1"/>
    </source>
</evidence>
<dbReference type="Proteomes" id="UP000321046">
    <property type="component" value="Unassembled WGS sequence"/>
</dbReference>
<dbReference type="AlphaFoldDB" id="A0A5C6X665"/>
<dbReference type="RefSeq" id="WP_146974979.1">
    <property type="nucleotide sequence ID" value="NZ_VOSL01000054.1"/>
</dbReference>
<dbReference type="Gene3D" id="1.25.40.10">
    <property type="entry name" value="Tetratricopeptide repeat domain"/>
    <property type="match status" value="2"/>
</dbReference>
<comment type="caution">
    <text evidence="2">The sequence shown here is derived from an EMBL/GenBank/DDBJ whole genome shotgun (WGS) entry which is preliminary data.</text>
</comment>
<gene>
    <name evidence="2" type="ORF">FRC96_13275</name>
</gene>
<protein>
    <recommendedName>
        <fullName evidence="4">Tetratricopeptide repeat protein</fullName>
    </recommendedName>
</protein>
<evidence type="ECO:0008006" key="4">
    <source>
        <dbReference type="Google" id="ProtNLM"/>
    </source>
</evidence>
<organism evidence="2 3">
    <name type="scientific">Lujinxingia vulgaris</name>
    <dbReference type="NCBI Taxonomy" id="2600176"/>
    <lineage>
        <taxon>Bacteria</taxon>
        <taxon>Deltaproteobacteria</taxon>
        <taxon>Bradymonadales</taxon>
        <taxon>Lujinxingiaceae</taxon>
        <taxon>Lujinxingia</taxon>
    </lineage>
</organism>
<keyword evidence="1" id="KW-0732">Signal</keyword>
<dbReference type="SUPFAM" id="SSF48452">
    <property type="entry name" value="TPR-like"/>
    <property type="match status" value="1"/>
</dbReference>
<name>A0A5C6X665_9DELT</name>